<protein>
    <submittedName>
        <fullName evidence="2">Uncharacterized protein</fullName>
    </submittedName>
</protein>
<organism evidence="2 3">
    <name type="scientific">Litoreibacter albidus</name>
    <dbReference type="NCBI Taxonomy" id="670155"/>
    <lineage>
        <taxon>Bacteria</taxon>
        <taxon>Pseudomonadati</taxon>
        <taxon>Pseudomonadota</taxon>
        <taxon>Alphaproteobacteria</taxon>
        <taxon>Rhodobacterales</taxon>
        <taxon>Roseobacteraceae</taxon>
        <taxon>Litoreibacter</taxon>
    </lineage>
</organism>
<keyword evidence="3" id="KW-1185">Reference proteome</keyword>
<feature type="transmembrane region" description="Helical" evidence="1">
    <location>
        <begin position="18"/>
        <end position="39"/>
    </location>
</feature>
<keyword evidence="1" id="KW-0472">Membrane</keyword>
<dbReference type="EMBL" id="FNOI01000001">
    <property type="protein sequence ID" value="SDW08559.1"/>
    <property type="molecule type" value="Genomic_DNA"/>
</dbReference>
<feature type="transmembrane region" description="Helical" evidence="1">
    <location>
        <begin position="45"/>
        <end position="64"/>
    </location>
</feature>
<evidence type="ECO:0000256" key="1">
    <source>
        <dbReference type="SAM" id="Phobius"/>
    </source>
</evidence>
<dbReference type="Proteomes" id="UP000199441">
    <property type="component" value="Unassembled WGS sequence"/>
</dbReference>
<dbReference type="RefSeq" id="WP_089943207.1">
    <property type="nucleotide sequence ID" value="NZ_FNOI01000001.1"/>
</dbReference>
<sequence>MKVTRNIPEQLIIENRPWVISVALIAGGLLFLGIGLSIFLSGEMWGLFFMAASLIPFGLLFAFARRTQVLFLKTDGTLVFRRRSLIGSSSITHQLDEVSKAIVETSHSSNGGPTHRVALVFNSGQSAGTHPLTLAYDNLGNHHETAHEINAWLAQARGQGPDTGKLDSTGPTA</sequence>
<keyword evidence="1" id="KW-1133">Transmembrane helix</keyword>
<proteinExistence type="predicted"/>
<name>A0A1H2QQ26_9RHOB</name>
<dbReference type="STRING" id="670155.SAMN04488001_0246"/>
<gene>
    <name evidence="2" type="ORF">SAMN04488001_0246</name>
</gene>
<keyword evidence="1" id="KW-0812">Transmembrane</keyword>
<dbReference type="OrthoDB" id="7728331at2"/>
<accession>A0A1H2QQ26</accession>
<evidence type="ECO:0000313" key="3">
    <source>
        <dbReference type="Proteomes" id="UP000199441"/>
    </source>
</evidence>
<reference evidence="3" key="1">
    <citation type="submission" date="2016-10" db="EMBL/GenBank/DDBJ databases">
        <authorList>
            <person name="Varghese N."/>
            <person name="Submissions S."/>
        </authorList>
    </citation>
    <scope>NUCLEOTIDE SEQUENCE [LARGE SCALE GENOMIC DNA]</scope>
    <source>
        <strain evidence="3">DSM 26922</strain>
    </source>
</reference>
<dbReference type="AlphaFoldDB" id="A0A1H2QQ26"/>
<evidence type="ECO:0000313" key="2">
    <source>
        <dbReference type="EMBL" id="SDW08559.1"/>
    </source>
</evidence>